<keyword evidence="3" id="KW-1185">Reference proteome</keyword>
<dbReference type="AlphaFoldDB" id="A0ABD0UBA1"/>
<feature type="compositionally biased region" description="Basic and acidic residues" evidence="1">
    <location>
        <begin position="231"/>
        <end position="244"/>
    </location>
</feature>
<feature type="compositionally biased region" description="Gly residues" evidence="1">
    <location>
        <begin position="320"/>
        <end position="331"/>
    </location>
</feature>
<feature type="compositionally biased region" description="Basic residues" evidence="1">
    <location>
        <begin position="581"/>
        <end position="592"/>
    </location>
</feature>
<protein>
    <submittedName>
        <fullName evidence="2">Uncharacterized protein</fullName>
    </submittedName>
</protein>
<dbReference type="Proteomes" id="UP001552299">
    <property type="component" value="Unassembled WGS sequence"/>
</dbReference>
<proteinExistence type="predicted"/>
<organism evidence="2 3">
    <name type="scientific">Dendrobium thyrsiflorum</name>
    <name type="common">Pinecone-like raceme dendrobium</name>
    <name type="synonym">Orchid</name>
    <dbReference type="NCBI Taxonomy" id="117978"/>
    <lineage>
        <taxon>Eukaryota</taxon>
        <taxon>Viridiplantae</taxon>
        <taxon>Streptophyta</taxon>
        <taxon>Embryophyta</taxon>
        <taxon>Tracheophyta</taxon>
        <taxon>Spermatophyta</taxon>
        <taxon>Magnoliopsida</taxon>
        <taxon>Liliopsida</taxon>
        <taxon>Asparagales</taxon>
        <taxon>Orchidaceae</taxon>
        <taxon>Epidendroideae</taxon>
        <taxon>Malaxideae</taxon>
        <taxon>Dendrobiinae</taxon>
        <taxon>Dendrobium</taxon>
    </lineage>
</organism>
<feature type="region of interest" description="Disordered" evidence="1">
    <location>
        <begin position="527"/>
        <end position="563"/>
    </location>
</feature>
<evidence type="ECO:0000313" key="3">
    <source>
        <dbReference type="Proteomes" id="UP001552299"/>
    </source>
</evidence>
<gene>
    <name evidence="2" type="ORF">M5K25_020956</name>
</gene>
<accession>A0ABD0UBA1</accession>
<dbReference type="EMBL" id="JANQDX010000016">
    <property type="protein sequence ID" value="KAL0910029.1"/>
    <property type="molecule type" value="Genomic_DNA"/>
</dbReference>
<reference evidence="2 3" key="1">
    <citation type="journal article" date="2024" name="Plant Biotechnol. J.">
        <title>Dendrobium thyrsiflorum genome and its molecular insights into genes involved in important horticultural traits.</title>
        <authorList>
            <person name="Chen B."/>
            <person name="Wang J.Y."/>
            <person name="Zheng P.J."/>
            <person name="Li K.L."/>
            <person name="Liang Y.M."/>
            <person name="Chen X.F."/>
            <person name="Zhang C."/>
            <person name="Zhao X."/>
            <person name="He X."/>
            <person name="Zhang G.Q."/>
            <person name="Liu Z.J."/>
            <person name="Xu Q."/>
        </authorList>
    </citation>
    <scope>NUCLEOTIDE SEQUENCE [LARGE SCALE GENOMIC DNA]</scope>
    <source>
        <strain evidence="2">GZMU011</strain>
    </source>
</reference>
<comment type="caution">
    <text evidence="2">The sequence shown here is derived from an EMBL/GenBank/DDBJ whole genome shotgun (WGS) entry which is preliminary data.</text>
</comment>
<evidence type="ECO:0000313" key="2">
    <source>
        <dbReference type="EMBL" id="KAL0910029.1"/>
    </source>
</evidence>
<name>A0ABD0UBA1_DENTH</name>
<sequence length="651" mass="70177">MVPGTPKTSDLTFSGPKLGPETIWGGLVAAASGWMQAAMLAVAGADHGGPCVVWLAREPARLAGSGLSRAPNLEPRLPGEAHAPYKYPIGGMGSHTPLSSSFLFFSFFPSSPFHAEAFPWSGTCGIPCPDLGALTEQEPPLLPIFLLSPFHAEALPLAFPWSSMGGIPCLDLEALIEQDPPLFLKLRPSPGLAQAYLADEVVRTVVRRGGHMDRSRRRRLEEWLSMSEGDWKFDDGQKSDDGRKSGVGYMSGQSSPRGRSPTTGDVGPQVVIRQDVGPQGVVQRDVGPQAVVRLALRGGLEERRAFGCGLAERLASGGGLAERQASGGGRAGRQASSGGLAECRSLGGGPAERRALSGVQAGSRASGGGLTECRAFGGGLAEHKASVGVQVDVVPQVVVWQNVGPAVVVRQNIGPQVVVRQNVGPQVVVRQDFGPQVVVRQDVGPQGVVQRDVGPQAVVRRALGGGPAALWRWSRSKEERAISDLSLDSFRLGPLFKEKWGSIYRFSRVAWLVNRWEIKGTCTFEGLSSIPTRENPSHRRPSPRSSRLVRLEQPTKDRTKRMQNLRIEKIARRRRLTISIHAKKTPILHHRRDGCIPPQSGGGATRHPKKNSPKGQRAGTNRKTRATEKNDSRRSKSGGEQSKKRRGERKP</sequence>
<feature type="compositionally biased region" description="Polar residues" evidence="1">
    <location>
        <begin position="251"/>
        <end position="263"/>
    </location>
</feature>
<feature type="region of interest" description="Disordered" evidence="1">
    <location>
        <begin position="231"/>
        <end position="267"/>
    </location>
</feature>
<evidence type="ECO:0000256" key="1">
    <source>
        <dbReference type="SAM" id="MobiDB-lite"/>
    </source>
</evidence>
<feature type="region of interest" description="Disordered" evidence="1">
    <location>
        <begin position="320"/>
        <end position="347"/>
    </location>
</feature>
<feature type="region of interest" description="Disordered" evidence="1">
    <location>
        <begin position="581"/>
        <end position="651"/>
    </location>
</feature>
<feature type="compositionally biased region" description="Basic and acidic residues" evidence="1">
    <location>
        <begin position="625"/>
        <end position="634"/>
    </location>
</feature>